<feature type="domain" description="B30.2/SPRY" evidence="2">
    <location>
        <begin position="1"/>
        <end position="168"/>
    </location>
</feature>
<dbReference type="GO" id="GO:0000380">
    <property type="term" value="P:alternative mRNA splicing, via spliceosome"/>
    <property type="evidence" value="ECO:0007669"/>
    <property type="project" value="TreeGrafter"/>
</dbReference>
<keyword evidence="4" id="KW-1185">Reference proteome</keyword>
<dbReference type="InterPro" id="IPR043136">
    <property type="entry name" value="B30.2/SPRY_sf"/>
</dbReference>
<dbReference type="InterPro" id="IPR013320">
    <property type="entry name" value="ConA-like_dom_sf"/>
</dbReference>
<dbReference type="PROSITE" id="PS50188">
    <property type="entry name" value="B302_SPRY"/>
    <property type="match status" value="1"/>
</dbReference>
<dbReference type="GO" id="GO:0003723">
    <property type="term" value="F:RNA binding"/>
    <property type="evidence" value="ECO:0007669"/>
    <property type="project" value="TreeGrafter"/>
</dbReference>
<dbReference type="OrthoDB" id="448564at2759"/>
<dbReference type="InterPro" id="IPR003877">
    <property type="entry name" value="SPRY_dom"/>
</dbReference>
<proteinExistence type="predicted"/>
<name>A0A813D0B6_POLGL</name>
<evidence type="ECO:0000256" key="1">
    <source>
        <dbReference type="SAM" id="MobiDB-lite"/>
    </source>
</evidence>
<dbReference type="PANTHER" id="PTHR12381">
    <property type="entry name" value="HETEROGENEOUS NUCLEAR RIBONUCLEOPROTEIN U FAMILY MEMBER"/>
    <property type="match status" value="1"/>
</dbReference>
<evidence type="ECO:0000313" key="4">
    <source>
        <dbReference type="Proteomes" id="UP000654075"/>
    </source>
</evidence>
<evidence type="ECO:0000313" key="3">
    <source>
        <dbReference type="EMBL" id="CAE8581634.1"/>
    </source>
</evidence>
<feature type="compositionally biased region" description="Acidic residues" evidence="1">
    <location>
        <begin position="423"/>
        <end position="436"/>
    </location>
</feature>
<dbReference type="AlphaFoldDB" id="A0A813D0B6"/>
<dbReference type="Gene3D" id="2.60.120.920">
    <property type="match status" value="1"/>
</dbReference>
<protein>
    <recommendedName>
        <fullName evidence="2">B30.2/SPRY domain-containing protein</fullName>
    </recommendedName>
</protein>
<dbReference type="InterPro" id="IPR001870">
    <property type="entry name" value="B30.2/SPRY"/>
</dbReference>
<comment type="caution">
    <text evidence="3">The sequence shown here is derived from an EMBL/GenBank/DDBJ whole genome shotgun (WGS) entry which is preliminary data.</text>
</comment>
<sequence length="771" mass="86713">MNDRMLMSLTEGGMQYLIAGARASIGMKAGRYMYEVKIIEALNPSESMSGQGRGPQPRQLVRLGFSTAGTSLVLGDSEDGVYFDSEGFFCASKQKKKTCQQFTRDQVIGLLLNLDPKSPNANTVSIFRDGERLAEPQPLPEQLHGKPLFPHISFRNVSIQVNMGPTHLKPLAFNCRMVQGAAYADTVEGPRHKGDKFEILLPVAFPDEGTFDWLDDFLQKNPSYVELSDRRIQDWAASSGLAKPRQAAGASNDKPSFGYQIPGMDDMSIQRVLKSVAATVPRNYVVMEVKSNLVAADRAEVLKRFSAPHFKTVAQVMMGEPKPEHKRMLQVRALKVKQEKADQEWRLKKAEKDKLKAFAKRQKEIAEMRRKAEEQRKKQAEEAIKKQQEAKRKAEQSAEEKKEEEESKIEVDVKEEDVKEEVKDEEDDEEEDDDGLGSEPPKVELTEEEKQLSFLPKLGCGDLAPAVLSKSFSSFTIPDKEEGFDDVRYEWQPAAKSKEYLRNWVLETKRTSCITDLQPSPSFKEKQAAWTKQFLEWQSKQKIFRAAPKPTKKEDAPEEKKIDIFAVQDVNDMRDGEPLYANFEPEDWALLQLRYELHLLQEAFKTDVNDPDRVAIPDIHLSFYFHKYFTKNLNPSLFALKTNNDLVDLVKDTVTISSDPLVLTSQLSLEVDSADIFVKFTEDARRHRRSREAAGDETVRLKFTVPVVAIAAPKAAAPVQAPKAAAQQPQQQKWQNQSGGAGGKGNMMGMGHNMGMMSMGGGWGGKGGGKW</sequence>
<gene>
    <name evidence="3" type="ORF">PGLA1383_LOCUS659</name>
</gene>
<feature type="region of interest" description="Disordered" evidence="1">
    <location>
        <begin position="720"/>
        <end position="750"/>
    </location>
</feature>
<feature type="compositionally biased region" description="Low complexity" evidence="1">
    <location>
        <begin position="720"/>
        <end position="733"/>
    </location>
</feature>
<dbReference type="GO" id="GO:0005634">
    <property type="term" value="C:nucleus"/>
    <property type="evidence" value="ECO:0007669"/>
    <property type="project" value="TreeGrafter"/>
</dbReference>
<evidence type="ECO:0000259" key="2">
    <source>
        <dbReference type="PROSITE" id="PS50188"/>
    </source>
</evidence>
<dbReference type="EMBL" id="CAJNNV010000149">
    <property type="protein sequence ID" value="CAE8581634.1"/>
    <property type="molecule type" value="Genomic_DNA"/>
</dbReference>
<feature type="compositionally biased region" description="Gly residues" evidence="1">
    <location>
        <begin position="739"/>
        <end position="748"/>
    </location>
</feature>
<dbReference type="SUPFAM" id="SSF49899">
    <property type="entry name" value="Concanavalin A-like lectins/glucanases"/>
    <property type="match status" value="1"/>
</dbReference>
<feature type="compositionally biased region" description="Basic and acidic residues" evidence="1">
    <location>
        <begin position="367"/>
        <end position="422"/>
    </location>
</feature>
<accession>A0A813D0B6</accession>
<organism evidence="3 4">
    <name type="scientific">Polarella glacialis</name>
    <name type="common">Dinoflagellate</name>
    <dbReference type="NCBI Taxonomy" id="89957"/>
    <lineage>
        <taxon>Eukaryota</taxon>
        <taxon>Sar</taxon>
        <taxon>Alveolata</taxon>
        <taxon>Dinophyceae</taxon>
        <taxon>Suessiales</taxon>
        <taxon>Suessiaceae</taxon>
        <taxon>Polarella</taxon>
    </lineage>
</organism>
<dbReference type="PANTHER" id="PTHR12381:SF56">
    <property type="entry name" value="B30.2_SPRY DOMAIN-CONTAINING PROTEIN-RELATED"/>
    <property type="match status" value="1"/>
</dbReference>
<feature type="compositionally biased region" description="Basic and acidic residues" evidence="1">
    <location>
        <begin position="441"/>
        <end position="450"/>
    </location>
</feature>
<dbReference type="Proteomes" id="UP000654075">
    <property type="component" value="Unassembled WGS sequence"/>
</dbReference>
<reference evidence="3" key="1">
    <citation type="submission" date="2021-02" db="EMBL/GenBank/DDBJ databases">
        <authorList>
            <person name="Dougan E. K."/>
            <person name="Rhodes N."/>
            <person name="Thang M."/>
            <person name="Chan C."/>
        </authorList>
    </citation>
    <scope>NUCLEOTIDE SEQUENCE</scope>
</reference>
<feature type="region of interest" description="Disordered" evidence="1">
    <location>
        <begin position="367"/>
        <end position="450"/>
    </location>
</feature>
<dbReference type="SMART" id="SM00449">
    <property type="entry name" value="SPRY"/>
    <property type="match status" value="1"/>
</dbReference>